<dbReference type="Proteomes" id="UP000278907">
    <property type="component" value="Unassembled WGS sequence"/>
</dbReference>
<keyword evidence="4" id="KW-1185">Reference proteome</keyword>
<evidence type="ECO:0000259" key="2">
    <source>
        <dbReference type="Pfam" id="PF11812"/>
    </source>
</evidence>
<dbReference type="EMBL" id="RAWI01001409">
    <property type="protein sequence ID" value="RKH75477.1"/>
    <property type="molecule type" value="Genomic_DNA"/>
</dbReference>
<feature type="transmembrane region" description="Helical" evidence="1">
    <location>
        <begin position="110"/>
        <end position="129"/>
    </location>
</feature>
<accession>A0ABX9Q2W6</accession>
<feature type="non-terminal residue" evidence="3">
    <location>
        <position position="130"/>
    </location>
</feature>
<dbReference type="RefSeq" id="WP_120631177.1">
    <property type="nucleotide sequence ID" value="NZ_RAWI01001409.1"/>
</dbReference>
<feature type="non-terminal residue" evidence="3">
    <location>
        <position position="1"/>
    </location>
</feature>
<comment type="caution">
    <text evidence="3">The sequence shown here is derived from an EMBL/GenBank/DDBJ whole genome shotgun (WGS) entry which is preliminary data.</text>
</comment>
<evidence type="ECO:0000313" key="4">
    <source>
        <dbReference type="Proteomes" id="UP000278907"/>
    </source>
</evidence>
<keyword evidence="1" id="KW-0812">Transmembrane</keyword>
<keyword evidence="1" id="KW-0472">Membrane</keyword>
<name>A0ABX9Q2W6_9BACT</name>
<protein>
    <submittedName>
        <fullName evidence="3">DUF3333 domain-containing protein</fullName>
    </submittedName>
</protein>
<organism evidence="3 4">
    <name type="scientific">Corallococcus praedator</name>
    <dbReference type="NCBI Taxonomy" id="2316724"/>
    <lineage>
        <taxon>Bacteria</taxon>
        <taxon>Pseudomonadati</taxon>
        <taxon>Myxococcota</taxon>
        <taxon>Myxococcia</taxon>
        <taxon>Myxococcales</taxon>
        <taxon>Cystobacterineae</taxon>
        <taxon>Myxococcaceae</taxon>
        <taxon>Corallococcus</taxon>
    </lineage>
</organism>
<reference evidence="3 4" key="1">
    <citation type="submission" date="2018-09" db="EMBL/GenBank/DDBJ databases">
        <authorList>
            <person name="Livingstone P.G."/>
            <person name="Whitworth D.E."/>
        </authorList>
    </citation>
    <scope>NUCLEOTIDE SEQUENCE [LARGE SCALE GENOMIC DNA]</scope>
    <source>
        <strain evidence="3 4">CA031B</strain>
    </source>
</reference>
<evidence type="ECO:0000313" key="3">
    <source>
        <dbReference type="EMBL" id="RKH75477.1"/>
    </source>
</evidence>
<keyword evidence="1" id="KW-1133">Transmembrane helix</keyword>
<proteinExistence type="predicted"/>
<feature type="domain" description="DUF3333" evidence="2">
    <location>
        <begin position="1"/>
        <end position="64"/>
    </location>
</feature>
<sequence length="130" mass="14227">FPEVTEAADRRALTDVLSDGAQFRLRDRIVADPSLIGQTITLRVPVSDPYDQLNKGLVSRDTAEGNRRVSDQEIGWFDRLEEAGAVSRPLNVGLIVNNDSRFPELAGLRGALAGSFWSLLVCFVIAFPLG</sequence>
<gene>
    <name evidence="3" type="ORF">D7Y13_44695</name>
</gene>
<dbReference type="Pfam" id="PF11812">
    <property type="entry name" value="DUF3333"/>
    <property type="match status" value="1"/>
</dbReference>
<evidence type="ECO:0000256" key="1">
    <source>
        <dbReference type="SAM" id="Phobius"/>
    </source>
</evidence>
<dbReference type="InterPro" id="IPR024573">
    <property type="entry name" value="DUF3333"/>
</dbReference>